<dbReference type="Proteomes" id="UP000821866">
    <property type="component" value="Chromosome 9"/>
</dbReference>
<dbReference type="SUPFAM" id="SSF88697">
    <property type="entry name" value="PUA domain-like"/>
    <property type="match status" value="1"/>
</dbReference>
<dbReference type="GO" id="GO:0031118">
    <property type="term" value="P:rRNA pseudouridine synthesis"/>
    <property type="evidence" value="ECO:0007669"/>
    <property type="project" value="TreeGrafter"/>
</dbReference>
<reference evidence="3" key="2">
    <citation type="submission" date="2021-09" db="EMBL/GenBank/DDBJ databases">
        <authorList>
            <person name="Jia N."/>
            <person name="Wang J."/>
            <person name="Shi W."/>
            <person name="Du L."/>
            <person name="Sun Y."/>
            <person name="Zhan W."/>
            <person name="Jiang J."/>
            <person name="Wang Q."/>
            <person name="Zhang B."/>
            <person name="Ji P."/>
            <person name="Sakyi L.B."/>
            <person name="Cui X."/>
            <person name="Yuan T."/>
            <person name="Jiang B."/>
            <person name="Yang W."/>
            <person name="Lam T.T.-Y."/>
            <person name="Chang Q."/>
            <person name="Ding S."/>
            <person name="Wang X."/>
            <person name="Zhu J."/>
            <person name="Ruan X."/>
            <person name="Zhao L."/>
            <person name="Wei J."/>
            <person name="Que T."/>
            <person name="Du C."/>
            <person name="Cheng J."/>
            <person name="Dai P."/>
            <person name="Han X."/>
            <person name="Huang E."/>
            <person name="Gao Y."/>
            <person name="Liu J."/>
            <person name="Shao H."/>
            <person name="Ye R."/>
            <person name="Li L."/>
            <person name="Wei W."/>
            <person name="Wang X."/>
            <person name="Wang C."/>
            <person name="Huo Q."/>
            <person name="Li W."/>
            <person name="Guo W."/>
            <person name="Chen H."/>
            <person name="Chen S."/>
            <person name="Zhou L."/>
            <person name="Zhou L."/>
            <person name="Ni X."/>
            <person name="Tian J."/>
            <person name="Zhou Y."/>
            <person name="Sheng Y."/>
            <person name="Liu T."/>
            <person name="Pan Y."/>
            <person name="Xia L."/>
            <person name="Li J."/>
            <person name="Zhao F."/>
            <person name="Cao W."/>
        </authorList>
    </citation>
    <scope>NUCLEOTIDE SEQUENCE</scope>
    <source>
        <strain evidence="3">Rmic-2018</strain>
        <tissue evidence="3">Larvae</tissue>
    </source>
</reference>
<evidence type="ECO:0000259" key="2">
    <source>
        <dbReference type="SMART" id="SM00359"/>
    </source>
</evidence>
<dbReference type="GO" id="GO:0003723">
    <property type="term" value="F:RNA binding"/>
    <property type="evidence" value="ECO:0007669"/>
    <property type="project" value="InterPro"/>
</dbReference>
<dbReference type="InterPro" id="IPR004802">
    <property type="entry name" value="tRNA_PsdUridine_synth_B_fam"/>
</dbReference>
<dbReference type="Pfam" id="PF01472">
    <property type="entry name" value="PUA"/>
    <property type="match status" value="1"/>
</dbReference>
<dbReference type="Gene3D" id="2.30.130.10">
    <property type="entry name" value="PUA domain"/>
    <property type="match status" value="1"/>
</dbReference>
<protein>
    <recommendedName>
        <fullName evidence="2">PUA domain-containing protein</fullName>
    </recommendedName>
</protein>
<name>A0A9J6D4X1_RHIMP</name>
<dbReference type="AlphaFoldDB" id="A0A9J6D4X1"/>
<dbReference type="PROSITE" id="PS50890">
    <property type="entry name" value="PUA"/>
    <property type="match status" value="1"/>
</dbReference>
<dbReference type="PANTHER" id="PTHR23127:SF0">
    <property type="entry name" value="H_ACA RIBONUCLEOPROTEIN COMPLEX SUBUNIT DKC1"/>
    <property type="match status" value="1"/>
</dbReference>
<comment type="caution">
    <text evidence="3">The sequence shown here is derived from an EMBL/GenBank/DDBJ whole genome shotgun (WGS) entry which is preliminary data.</text>
</comment>
<evidence type="ECO:0000313" key="4">
    <source>
        <dbReference type="Proteomes" id="UP000821866"/>
    </source>
</evidence>
<dbReference type="InterPro" id="IPR032819">
    <property type="entry name" value="TruB_C"/>
</dbReference>
<dbReference type="InterPro" id="IPR036974">
    <property type="entry name" value="PUA_sf"/>
</dbReference>
<dbReference type="InterPro" id="IPR020103">
    <property type="entry name" value="PsdUridine_synth_cat_dom_sf"/>
</dbReference>
<dbReference type="GO" id="GO:0000495">
    <property type="term" value="P:box H/ACA sno(s)RNA 3'-end processing"/>
    <property type="evidence" value="ECO:0007669"/>
    <property type="project" value="TreeGrafter"/>
</dbReference>
<evidence type="ECO:0000313" key="3">
    <source>
        <dbReference type="EMBL" id="KAH8009139.1"/>
    </source>
</evidence>
<dbReference type="VEuPathDB" id="VectorBase:LOC119178706"/>
<accession>A0A9J6D4X1</accession>
<dbReference type="CDD" id="cd21148">
    <property type="entry name" value="PUA_Cbf5"/>
    <property type="match status" value="1"/>
</dbReference>
<dbReference type="PANTHER" id="PTHR23127">
    <property type="entry name" value="CENTROMERE/MICROTUBULE BINDING PROTEIN CBF5"/>
    <property type="match status" value="1"/>
</dbReference>
<dbReference type="Pfam" id="PF16198">
    <property type="entry name" value="TruB_C_2"/>
    <property type="match status" value="1"/>
</dbReference>
<gene>
    <name evidence="3" type="ORF">HPB51_010929</name>
</gene>
<sequence>MSCEAGTYVRTLCVHIGLLLGTGAVMEELRRVRSGIQDENSNMVTMHDVLDAQWMYENDRNEDYLRRAIQPLERLLVSHKRMVMKDSAVNAVCYGAKVMLPGVLRYEDGIELNEEVVVITTKGEAICLGGCLYRSLITVVNAAPPPEAARPSFPVGGAANRLGRQHGVVGATGTDDEQGTVTGRSEVCSEVL</sequence>
<feature type="domain" description="PUA" evidence="2">
    <location>
        <begin position="80"/>
        <end position="150"/>
    </location>
</feature>
<dbReference type="GO" id="GO:0031429">
    <property type="term" value="C:box H/ACA snoRNP complex"/>
    <property type="evidence" value="ECO:0007669"/>
    <property type="project" value="TreeGrafter"/>
</dbReference>
<dbReference type="EMBL" id="JABSTU010000011">
    <property type="protein sequence ID" value="KAH8009139.1"/>
    <property type="molecule type" value="Genomic_DNA"/>
</dbReference>
<organism evidence="3 4">
    <name type="scientific">Rhipicephalus microplus</name>
    <name type="common">Cattle tick</name>
    <name type="synonym">Boophilus microplus</name>
    <dbReference type="NCBI Taxonomy" id="6941"/>
    <lineage>
        <taxon>Eukaryota</taxon>
        <taxon>Metazoa</taxon>
        <taxon>Ecdysozoa</taxon>
        <taxon>Arthropoda</taxon>
        <taxon>Chelicerata</taxon>
        <taxon>Arachnida</taxon>
        <taxon>Acari</taxon>
        <taxon>Parasitiformes</taxon>
        <taxon>Ixodida</taxon>
        <taxon>Ixodoidea</taxon>
        <taxon>Ixodidae</taxon>
        <taxon>Rhipicephalinae</taxon>
        <taxon>Rhipicephalus</taxon>
        <taxon>Boophilus</taxon>
    </lineage>
</organism>
<keyword evidence="1" id="KW-0413">Isomerase</keyword>
<dbReference type="SUPFAM" id="SSF55120">
    <property type="entry name" value="Pseudouridine synthase"/>
    <property type="match status" value="1"/>
</dbReference>
<evidence type="ECO:0000256" key="1">
    <source>
        <dbReference type="ARBA" id="ARBA00023235"/>
    </source>
</evidence>
<dbReference type="SMART" id="SM00359">
    <property type="entry name" value="PUA"/>
    <property type="match status" value="1"/>
</dbReference>
<dbReference type="GO" id="GO:0009982">
    <property type="term" value="F:pseudouridine synthase activity"/>
    <property type="evidence" value="ECO:0007669"/>
    <property type="project" value="InterPro"/>
</dbReference>
<dbReference type="GO" id="GO:1990481">
    <property type="term" value="P:mRNA pseudouridine synthesis"/>
    <property type="evidence" value="ECO:0007669"/>
    <property type="project" value="TreeGrafter"/>
</dbReference>
<dbReference type="InterPro" id="IPR015947">
    <property type="entry name" value="PUA-like_sf"/>
</dbReference>
<dbReference type="Gene3D" id="3.30.2350.10">
    <property type="entry name" value="Pseudouridine synthase"/>
    <property type="match status" value="1"/>
</dbReference>
<dbReference type="InterPro" id="IPR002478">
    <property type="entry name" value="PUA"/>
</dbReference>
<keyword evidence="4" id="KW-1185">Reference proteome</keyword>
<dbReference type="GO" id="GO:0031120">
    <property type="term" value="P:snRNA pseudouridine synthesis"/>
    <property type="evidence" value="ECO:0007669"/>
    <property type="project" value="TreeGrafter"/>
</dbReference>
<reference evidence="3" key="1">
    <citation type="journal article" date="2020" name="Cell">
        <title>Large-Scale Comparative Analyses of Tick Genomes Elucidate Their Genetic Diversity and Vector Capacities.</title>
        <authorList>
            <consortium name="Tick Genome and Microbiome Consortium (TIGMIC)"/>
            <person name="Jia N."/>
            <person name="Wang J."/>
            <person name="Shi W."/>
            <person name="Du L."/>
            <person name="Sun Y."/>
            <person name="Zhan W."/>
            <person name="Jiang J.F."/>
            <person name="Wang Q."/>
            <person name="Zhang B."/>
            <person name="Ji P."/>
            <person name="Bell-Sakyi L."/>
            <person name="Cui X.M."/>
            <person name="Yuan T.T."/>
            <person name="Jiang B.G."/>
            <person name="Yang W.F."/>
            <person name="Lam T.T."/>
            <person name="Chang Q.C."/>
            <person name="Ding S.J."/>
            <person name="Wang X.J."/>
            <person name="Zhu J.G."/>
            <person name="Ruan X.D."/>
            <person name="Zhao L."/>
            <person name="Wei J.T."/>
            <person name="Ye R.Z."/>
            <person name="Que T.C."/>
            <person name="Du C.H."/>
            <person name="Zhou Y.H."/>
            <person name="Cheng J.X."/>
            <person name="Dai P.F."/>
            <person name="Guo W.B."/>
            <person name="Han X.H."/>
            <person name="Huang E.J."/>
            <person name="Li L.F."/>
            <person name="Wei W."/>
            <person name="Gao Y.C."/>
            <person name="Liu J.Z."/>
            <person name="Shao H.Z."/>
            <person name="Wang X."/>
            <person name="Wang C.C."/>
            <person name="Yang T.C."/>
            <person name="Huo Q.B."/>
            <person name="Li W."/>
            <person name="Chen H.Y."/>
            <person name="Chen S.E."/>
            <person name="Zhou L.G."/>
            <person name="Ni X.B."/>
            <person name="Tian J.H."/>
            <person name="Sheng Y."/>
            <person name="Liu T."/>
            <person name="Pan Y.S."/>
            <person name="Xia L.Y."/>
            <person name="Li J."/>
            <person name="Zhao F."/>
            <person name="Cao W.C."/>
        </authorList>
    </citation>
    <scope>NUCLEOTIDE SEQUENCE</scope>
    <source>
        <strain evidence="3">Rmic-2018</strain>
    </source>
</reference>
<proteinExistence type="predicted"/>